<protein>
    <submittedName>
        <fullName evidence="1">Uncharacterized protein</fullName>
    </submittedName>
</protein>
<dbReference type="VEuPathDB" id="FungiDB:FVEG_14979"/>
<reference evidence="1 2" key="1">
    <citation type="journal article" date="2010" name="Nature">
        <title>Comparative genomics reveals mobile pathogenicity chromosomes in Fusarium.</title>
        <authorList>
            <person name="Ma L.J."/>
            <person name="van der Does H.C."/>
            <person name="Borkovich K.A."/>
            <person name="Coleman J.J."/>
            <person name="Daboussi M.J."/>
            <person name="Di Pietro A."/>
            <person name="Dufresne M."/>
            <person name="Freitag M."/>
            <person name="Grabherr M."/>
            <person name="Henrissat B."/>
            <person name="Houterman P.M."/>
            <person name="Kang S."/>
            <person name="Shim W.B."/>
            <person name="Woloshuk C."/>
            <person name="Xie X."/>
            <person name="Xu J.R."/>
            <person name="Antoniw J."/>
            <person name="Baker S.E."/>
            <person name="Bluhm B.H."/>
            <person name="Breakspear A."/>
            <person name="Brown D.W."/>
            <person name="Butchko R.A."/>
            <person name="Chapman S."/>
            <person name="Coulson R."/>
            <person name="Coutinho P.M."/>
            <person name="Danchin E.G."/>
            <person name="Diener A."/>
            <person name="Gale L.R."/>
            <person name="Gardiner D.M."/>
            <person name="Goff S."/>
            <person name="Hammond-Kosack K.E."/>
            <person name="Hilburn K."/>
            <person name="Hua-Van A."/>
            <person name="Jonkers W."/>
            <person name="Kazan K."/>
            <person name="Kodira C.D."/>
            <person name="Koehrsen M."/>
            <person name="Kumar L."/>
            <person name="Lee Y.H."/>
            <person name="Li L."/>
            <person name="Manners J.M."/>
            <person name="Miranda-Saavedra D."/>
            <person name="Mukherjee M."/>
            <person name="Park G."/>
            <person name="Park J."/>
            <person name="Park S.Y."/>
            <person name="Proctor R.H."/>
            <person name="Regev A."/>
            <person name="Ruiz-Roldan M.C."/>
            <person name="Sain D."/>
            <person name="Sakthikumar S."/>
            <person name="Sykes S."/>
            <person name="Schwartz D.C."/>
            <person name="Turgeon B.G."/>
            <person name="Wapinski I."/>
            <person name="Yoder O."/>
            <person name="Young S."/>
            <person name="Zeng Q."/>
            <person name="Zhou S."/>
            <person name="Galagan J."/>
            <person name="Cuomo C.A."/>
            <person name="Kistler H.C."/>
            <person name="Rep M."/>
        </authorList>
    </citation>
    <scope>NUCLEOTIDE SEQUENCE [LARGE SCALE GENOMIC DNA]</scope>
    <source>
        <strain evidence="2">M3125 / FGSC 7600</strain>
    </source>
</reference>
<organism evidence="1 2">
    <name type="scientific">Gibberella moniliformis (strain M3125 / FGSC 7600)</name>
    <name type="common">Maize ear and stalk rot fungus</name>
    <name type="synonym">Fusarium verticillioides</name>
    <dbReference type="NCBI Taxonomy" id="334819"/>
    <lineage>
        <taxon>Eukaryota</taxon>
        <taxon>Fungi</taxon>
        <taxon>Dikarya</taxon>
        <taxon>Ascomycota</taxon>
        <taxon>Pezizomycotina</taxon>
        <taxon>Sordariomycetes</taxon>
        <taxon>Hypocreomycetidae</taxon>
        <taxon>Hypocreales</taxon>
        <taxon>Nectriaceae</taxon>
        <taxon>Fusarium</taxon>
        <taxon>Fusarium fujikuroi species complex</taxon>
    </lineage>
</organism>
<evidence type="ECO:0000313" key="1">
    <source>
        <dbReference type="EMBL" id="EWG39124.1"/>
    </source>
</evidence>
<dbReference type="KEGG" id="fvr:FVEG_14979"/>
<sequence length="97" mass="10594">MFITCLSCRCLSLVIPTPSTTHSSSCQPITPNPFTFRPIAASNSTLPWAAIMKSVFPDMVELLSTTGNLPRLLCQPWAWMAMARARCSASTLSWDAS</sequence>
<dbReference type="GeneID" id="30071855"/>
<accession>W7LUJ0</accession>
<dbReference type="EMBL" id="CM000583">
    <property type="protein sequence ID" value="EWG39124.1"/>
    <property type="molecule type" value="Genomic_DNA"/>
</dbReference>
<dbReference type="Proteomes" id="UP000009096">
    <property type="component" value="Chromosome 6"/>
</dbReference>
<gene>
    <name evidence="1" type="ORF">FVEG_14979</name>
</gene>
<dbReference type="RefSeq" id="XP_018745315.1">
    <property type="nucleotide sequence ID" value="XM_018904039.1"/>
</dbReference>
<keyword evidence="2" id="KW-1185">Reference proteome</keyword>
<dbReference type="EMBL" id="DS022243">
    <property type="protein sequence ID" value="EWG39124.1"/>
    <property type="molecule type" value="Genomic_DNA"/>
</dbReference>
<evidence type="ECO:0000313" key="2">
    <source>
        <dbReference type="Proteomes" id="UP000009096"/>
    </source>
</evidence>
<dbReference type="AlphaFoldDB" id="W7LUJ0"/>
<proteinExistence type="predicted"/>
<name>W7LUJ0_GIBM7</name>